<evidence type="ECO:0000256" key="1">
    <source>
        <dbReference type="ARBA" id="ARBA00004606"/>
    </source>
</evidence>
<keyword evidence="15" id="KW-1185">Reference proteome</keyword>
<evidence type="ECO:0000256" key="5">
    <source>
        <dbReference type="ARBA" id="ARBA00022676"/>
    </source>
</evidence>
<evidence type="ECO:0000256" key="3">
    <source>
        <dbReference type="ARBA" id="ARBA00006462"/>
    </source>
</evidence>
<name>A0A7R9KPZ4_9ACAR</name>
<evidence type="ECO:0000256" key="12">
    <source>
        <dbReference type="SAM" id="MobiDB-lite"/>
    </source>
</evidence>
<dbReference type="Pfam" id="PF02434">
    <property type="entry name" value="Fringe"/>
    <property type="match status" value="1"/>
</dbReference>
<evidence type="ECO:0000313" key="14">
    <source>
        <dbReference type="EMBL" id="CAD7625963.1"/>
    </source>
</evidence>
<keyword evidence="8" id="KW-0547">Nucleotide-binding</keyword>
<dbReference type="GO" id="GO:0000166">
    <property type="term" value="F:nucleotide binding"/>
    <property type="evidence" value="ECO:0007669"/>
    <property type="project" value="UniProtKB-KW"/>
</dbReference>
<keyword evidence="6" id="KW-0808">Transferase</keyword>
<accession>A0A7R9KPZ4</accession>
<comment type="similarity">
    <text evidence="3">Belongs to the glycosyltransferase 31 family. Beta3-Gal-T subfamily.</text>
</comment>
<comment type="pathway">
    <text evidence="2">Protein modification; protein glycosylation.</text>
</comment>
<evidence type="ECO:0000256" key="9">
    <source>
        <dbReference type="ARBA" id="ARBA00022968"/>
    </source>
</evidence>
<dbReference type="InterPro" id="IPR003378">
    <property type="entry name" value="Fringe-like_glycosylTrfase"/>
</dbReference>
<dbReference type="EMBL" id="OC858047">
    <property type="protein sequence ID" value="CAD7625963.1"/>
    <property type="molecule type" value="Genomic_DNA"/>
</dbReference>
<evidence type="ECO:0000313" key="15">
    <source>
        <dbReference type="Proteomes" id="UP000759131"/>
    </source>
</evidence>
<feature type="region of interest" description="Disordered" evidence="12">
    <location>
        <begin position="73"/>
        <end position="109"/>
    </location>
</feature>
<evidence type="ECO:0000256" key="6">
    <source>
        <dbReference type="ARBA" id="ARBA00022679"/>
    </source>
</evidence>
<dbReference type="AlphaFoldDB" id="A0A7R9KPZ4"/>
<protein>
    <recommendedName>
        <fullName evidence="4">N-acetylgalactosaminide beta-1,3-galactosyltransferase</fullName>
        <ecNumber evidence="4">2.4.1.122</ecNumber>
    </recommendedName>
</protein>
<dbReference type="EMBL" id="CAJPIZ010003472">
    <property type="protein sequence ID" value="CAG2106393.1"/>
    <property type="molecule type" value="Genomic_DNA"/>
</dbReference>
<organism evidence="14">
    <name type="scientific">Medioppia subpectinata</name>
    <dbReference type="NCBI Taxonomy" id="1979941"/>
    <lineage>
        <taxon>Eukaryota</taxon>
        <taxon>Metazoa</taxon>
        <taxon>Ecdysozoa</taxon>
        <taxon>Arthropoda</taxon>
        <taxon>Chelicerata</taxon>
        <taxon>Arachnida</taxon>
        <taxon>Acari</taxon>
        <taxon>Acariformes</taxon>
        <taxon>Sarcoptiformes</taxon>
        <taxon>Oribatida</taxon>
        <taxon>Brachypylina</taxon>
        <taxon>Oppioidea</taxon>
        <taxon>Oppiidae</taxon>
        <taxon>Medioppia</taxon>
    </lineage>
</organism>
<evidence type="ECO:0000256" key="8">
    <source>
        <dbReference type="ARBA" id="ARBA00022741"/>
    </source>
</evidence>
<evidence type="ECO:0000256" key="10">
    <source>
        <dbReference type="ARBA" id="ARBA00022989"/>
    </source>
</evidence>
<dbReference type="PANTHER" id="PTHR23033:SF14">
    <property type="entry name" value="GLYCOPROTEIN-N-ACETYLGALACTOSAMINE 3-BETA-GALACTOSYLTRANSFERASE 1-RELATED"/>
    <property type="match status" value="1"/>
</dbReference>
<reference evidence="14" key="1">
    <citation type="submission" date="2020-11" db="EMBL/GenBank/DDBJ databases">
        <authorList>
            <person name="Tran Van P."/>
        </authorList>
    </citation>
    <scope>NUCLEOTIDE SEQUENCE</scope>
</reference>
<dbReference type="PANTHER" id="PTHR23033">
    <property type="entry name" value="BETA1,3-GALACTOSYLTRANSFERASE"/>
    <property type="match status" value="1"/>
</dbReference>
<evidence type="ECO:0000256" key="7">
    <source>
        <dbReference type="ARBA" id="ARBA00022692"/>
    </source>
</evidence>
<proteinExistence type="inferred from homology"/>
<feature type="compositionally biased region" description="Basic and acidic residues" evidence="12">
    <location>
        <begin position="81"/>
        <end position="108"/>
    </location>
</feature>
<keyword evidence="7" id="KW-0812">Transmembrane</keyword>
<evidence type="ECO:0000256" key="2">
    <source>
        <dbReference type="ARBA" id="ARBA00004922"/>
    </source>
</evidence>
<sequence length="632" mass="71871">MIVDAVSLSKICYLEHKLGPFHTHPVVPVLIGQCFGGPINIVIDPNSHIWVTSDLNADNSGLEAVDIRSLPSTTTTTATDSTDRLDRSLHFEPHSDYKPSDKRNRNPFEDWASGAVDDKQFEPCGSCPPPDQCLTGFRETLNTLPDDYYNQNDVKIAYELDFVLRCAQCMRYNDGYCYANWGKMIRDGTSLADKLSTVIIIMQLLNTSDPDDKYSWTNINDTGLPWMTNITWSYNEVNITENPPRILCLITTSPKNHATKAVAIRDTWGKKCTMLHFVSSELEAGLPVIATKCKKDNHDYVWCKNTQGLIEANRMYNESYDWLLKADDDTYVVMENLVHFVAHYNASDPIWFGQPFNAPPKYHKVQYFTGGPGIIFSGEAIKRLIKSFEIRRKFCDADKEEGPDDVYFSVCLRASGVLAGDTRDNTGYELLQFNNNIFSLRQTRFHICKIVIKIFTFLAIYQRHCLATTFTQGIIRIDTTQCVGDHGGQNYTIIAHYTNDQDCSLQSFKVDYVYLITTPSDHAANYVYKMISLVRTKFPQGAMMNFQNLYQLVQNDQDAPLAGLYIFDKILWHQYAYLNRCSSVLGYSFVTLVDFEAYFIDKVTLNEVDSAAINAYDIFKQHAITTCIGKVC</sequence>
<keyword evidence="9" id="KW-0735">Signal-anchor</keyword>
<evidence type="ECO:0000256" key="4">
    <source>
        <dbReference type="ARBA" id="ARBA00012557"/>
    </source>
</evidence>
<dbReference type="OrthoDB" id="414175at2759"/>
<comment type="subcellular location">
    <subcellularLocation>
        <location evidence="1">Membrane</location>
        <topology evidence="1">Single-pass type II membrane protein</topology>
    </subcellularLocation>
</comment>
<keyword evidence="5" id="KW-0328">Glycosyltransferase</keyword>
<evidence type="ECO:0000259" key="13">
    <source>
        <dbReference type="Pfam" id="PF02434"/>
    </source>
</evidence>
<evidence type="ECO:0000256" key="11">
    <source>
        <dbReference type="ARBA" id="ARBA00023136"/>
    </source>
</evidence>
<dbReference type="Gene3D" id="3.90.550.50">
    <property type="match status" value="1"/>
</dbReference>
<keyword evidence="11" id="KW-0472">Membrane</keyword>
<dbReference type="InterPro" id="IPR026050">
    <property type="entry name" value="C1GALT1/C1GALT1_chp1"/>
</dbReference>
<dbReference type="Proteomes" id="UP000759131">
    <property type="component" value="Unassembled WGS sequence"/>
</dbReference>
<dbReference type="GO" id="GO:0016020">
    <property type="term" value="C:membrane"/>
    <property type="evidence" value="ECO:0007669"/>
    <property type="project" value="UniProtKB-SubCell"/>
</dbReference>
<dbReference type="EC" id="2.4.1.122" evidence="4"/>
<feature type="domain" description="Fringe-like glycosyltransferase" evidence="13">
    <location>
        <begin position="246"/>
        <end position="414"/>
    </location>
</feature>
<gene>
    <name evidence="14" type="ORF">OSB1V03_LOCUS6396</name>
</gene>
<keyword evidence="10" id="KW-1133">Transmembrane helix</keyword>
<dbReference type="GO" id="GO:0016263">
    <property type="term" value="F:glycoprotein-N-acetylgalactosamine 3-beta-galactosyltransferase activity"/>
    <property type="evidence" value="ECO:0007669"/>
    <property type="project" value="UniProtKB-EC"/>
</dbReference>